<dbReference type="InterPro" id="IPR009057">
    <property type="entry name" value="Homeodomain-like_sf"/>
</dbReference>
<gene>
    <name evidence="6" type="ORF">ACFSC0_21190</name>
</gene>
<name>A0ABW4N710_9CAUL</name>
<evidence type="ECO:0000313" key="7">
    <source>
        <dbReference type="Proteomes" id="UP001597237"/>
    </source>
</evidence>
<dbReference type="SUPFAM" id="SSF46689">
    <property type="entry name" value="Homeodomain-like"/>
    <property type="match status" value="1"/>
</dbReference>
<evidence type="ECO:0000313" key="6">
    <source>
        <dbReference type="EMBL" id="MFD1785922.1"/>
    </source>
</evidence>
<keyword evidence="1" id="KW-0805">Transcription regulation</keyword>
<dbReference type="Pfam" id="PF00440">
    <property type="entry name" value="TetR_N"/>
    <property type="match status" value="1"/>
</dbReference>
<dbReference type="EMBL" id="JBHUEY010000012">
    <property type="protein sequence ID" value="MFD1785922.1"/>
    <property type="molecule type" value="Genomic_DNA"/>
</dbReference>
<comment type="caution">
    <text evidence="6">The sequence shown here is derived from an EMBL/GenBank/DDBJ whole genome shotgun (WGS) entry which is preliminary data.</text>
</comment>
<accession>A0ABW4N710</accession>
<evidence type="ECO:0000256" key="4">
    <source>
        <dbReference type="PROSITE-ProRule" id="PRU00335"/>
    </source>
</evidence>
<evidence type="ECO:0000256" key="1">
    <source>
        <dbReference type="ARBA" id="ARBA00023015"/>
    </source>
</evidence>
<dbReference type="PROSITE" id="PS50977">
    <property type="entry name" value="HTH_TETR_2"/>
    <property type="match status" value="1"/>
</dbReference>
<dbReference type="PANTHER" id="PTHR30055">
    <property type="entry name" value="HTH-TYPE TRANSCRIPTIONAL REGULATOR RUTR"/>
    <property type="match status" value="1"/>
</dbReference>
<sequence length="252" mass="27745">MAPRPVSSRLGLTAAARYKRLRIIDGGGVNGNTSETAGKAERKARGPNAVRSAATRAKILDAAVACILECGYYGTTTLLVQERAGVSRGSLLHQFPTKADLMAGVLRHIAVDRHYAYRGRLAQARDDRHRWELLVDVLWDQVSKPEGFVRLEIMVAAYSDPELLKRIAPENKTTDRLYREAIWGLAQRLGVTDRAALDRIVTVYVAALRGLAIDVLYPRPWVDVEGALQLIKENHMAALDRLIARTGAPAGE</sequence>
<evidence type="ECO:0000256" key="2">
    <source>
        <dbReference type="ARBA" id="ARBA00023125"/>
    </source>
</evidence>
<dbReference type="InterPro" id="IPR050109">
    <property type="entry name" value="HTH-type_TetR-like_transc_reg"/>
</dbReference>
<dbReference type="PRINTS" id="PR00455">
    <property type="entry name" value="HTHTETR"/>
</dbReference>
<protein>
    <submittedName>
        <fullName evidence="6">TetR/AcrR family transcriptional regulator</fullName>
    </submittedName>
</protein>
<reference evidence="7" key="1">
    <citation type="journal article" date="2019" name="Int. J. Syst. Evol. Microbiol.">
        <title>The Global Catalogue of Microorganisms (GCM) 10K type strain sequencing project: providing services to taxonomists for standard genome sequencing and annotation.</title>
        <authorList>
            <consortium name="The Broad Institute Genomics Platform"/>
            <consortium name="The Broad Institute Genome Sequencing Center for Infectious Disease"/>
            <person name="Wu L."/>
            <person name="Ma J."/>
        </authorList>
    </citation>
    <scope>NUCLEOTIDE SEQUENCE [LARGE SCALE GENOMIC DNA]</scope>
    <source>
        <strain evidence="7">DFY28</strain>
    </source>
</reference>
<organism evidence="6 7">
    <name type="scientific">Phenylobacterium terrae</name>
    <dbReference type="NCBI Taxonomy" id="2665495"/>
    <lineage>
        <taxon>Bacteria</taxon>
        <taxon>Pseudomonadati</taxon>
        <taxon>Pseudomonadota</taxon>
        <taxon>Alphaproteobacteria</taxon>
        <taxon>Caulobacterales</taxon>
        <taxon>Caulobacteraceae</taxon>
        <taxon>Phenylobacterium</taxon>
    </lineage>
</organism>
<dbReference type="RefSeq" id="WP_377283498.1">
    <property type="nucleotide sequence ID" value="NZ_JBHRSI010000009.1"/>
</dbReference>
<dbReference type="InterPro" id="IPR001647">
    <property type="entry name" value="HTH_TetR"/>
</dbReference>
<dbReference type="Gene3D" id="1.10.357.10">
    <property type="entry name" value="Tetracycline Repressor, domain 2"/>
    <property type="match status" value="1"/>
</dbReference>
<evidence type="ECO:0000259" key="5">
    <source>
        <dbReference type="PROSITE" id="PS50977"/>
    </source>
</evidence>
<keyword evidence="2 4" id="KW-0238">DNA-binding</keyword>
<dbReference type="Proteomes" id="UP001597237">
    <property type="component" value="Unassembled WGS sequence"/>
</dbReference>
<feature type="domain" description="HTH tetR-type" evidence="5">
    <location>
        <begin position="53"/>
        <end position="113"/>
    </location>
</feature>
<keyword evidence="3" id="KW-0804">Transcription</keyword>
<proteinExistence type="predicted"/>
<evidence type="ECO:0000256" key="3">
    <source>
        <dbReference type="ARBA" id="ARBA00023163"/>
    </source>
</evidence>
<dbReference type="PANTHER" id="PTHR30055:SF234">
    <property type="entry name" value="HTH-TYPE TRANSCRIPTIONAL REGULATOR BETI"/>
    <property type="match status" value="1"/>
</dbReference>
<keyword evidence="7" id="KW-1185">Reference proteome</keyword>
<feature type="DNA-binding region" description="H-T-H motif" evidence="4">
    <location>
        <begin position="76"/>
        <end position="95"/>
    </location>
</feature>